<proteinExistence type="inferred from homology"/>
<accession>A0A0D3FFD4</accession>
<dbReference type="InterPro" id="IPR002208">
    <property type="entry name" value="SecY/SEC61-alpha"/>
</dbReference>
<dbReference type="Proteomes" id="UP000026960">
    <property type="component" value="Chromosome 3"/>
</dbReference>
<feature type="transmembrane region" description="Helical" evidence="12">
    <location>
        <begin position="559"/>
        <end position="577"/>
    </location>
</feature>
<dbReference type="HOGENOM" id="CLU_031763_2_0_1"/>
<keyword evidence="5 12" id="KW-0812">Transmembrane</keyword>
<evidence type="ECO:0000256" key="8">
    <source>
        <dbReference type="ARBA" id="ARBA00022989"/>
    </source>
</evidence>
<feature type="transmembrane region" description="Helical" evidence="12">
    <location>
        <begin position="535"/>
        <end position="553"/>
    </location>
</feature>
<evidence type="ECO:0000313" key="15">
    <source>
        <dbReference type="Proteomes" id="UP000026960"/>
    </source>
</evidence>
<dbReference type="Gramene" id="OBART03G08160.1">
    <property type="protein sequence ID" value="OBART03G08160.1"/>
    <property type="gene ID" value="OBART03G08160"/>
</dbReference>
<evidence type="ECO:0000256" key="4">
    <source>
        <dbReference type="ARBA" id="ARBA00022448"/>
    </source>
</evidence>
<feature type="domain" description="Translocon Sec61/SecY plug" evidence="13">
    <location>
        <begin position="167"/>
        <end position="194"/>
    </location>
</feature>
<dbReference type="SUPFAM" id="SSF103491">
    <property type="entry name" value="Preprotein translocase SecY subunit"/>
    <property type="match status" value="1"/>
</dbReference>
<dbReference type="FunFam" id="1.10.3370.10:FF:000002">
    <property type="entry name" value="Transport Sec61 subunit alpha isoform 2"/>
    <property type="match status" value="1"/>
</dbReference>
<dbReference type="NCBIfam" id="TIGR00967">
    <property type="entry name" value="3a0501s007"/>
    <property type="match status" value="1"/>
</dbReference>
<keyword evidence="6" id="KW-0256">Endoplasmic reticulum</keyword>
<feature type="transmembrane region" description="Helical" evidence="12">
    <location>
        <begin position="366"/>
        <end position="386"/>
    </location>
</feature>
<feature type="transmembrane region" description="Helical" evidence="12">
    <location>
        <begin position="267"/>
        <end position="286"/>
    </location>
</feature>
<dbReference type="Pfam" id="PF00344">
    <property type="entry name" value="SecY"/>
    <property type="match status" value="1"/>
</dbReference>
<keyword evidence="7" id="KW-0653">Protein transport</keyword>
<keyword evidence="10 12" id="KW-0472">Membrane</keyword>
<evidence type="ECO:0000256" key="10">
    <source>
        <dbReference type="ARBA" id="ARBA00023136"/>
    </source>
</evidence>
<comment type="subcellular location">
    <subcellularLocation>
        <location evidence="2">Endoplasmic reticulum membrane</location>
        <topology evidence="2">Multi-pass membrane protein</topology>
    </subcellularLocation>
    <subcellularLocation>
        <location evidence="1">Plastid</location>
        <location evidence="1">Chloroplast thylakoid membrane</location>
        <topology evidence="1">Multi-pass membrane protein</topology>
    </subcellularLocation>
</comment>
<evidence type="ECO:0000256" key="11">
    <source>
        <dbReference type="RuleBase" id="RU004349"/>
    </source>
</evidence>
<organism evidence="14">
    <name type="scientific">Oryza barthii</name>
    <dbReference type="NCBI Taxonomy" id="65489"/>
    <lineage>
        <taxon>Eukaryota</taxon>
        <taxon>Viridiplantae</taxon>
        <taxon>Streptophyta</taxon>
        <taxon>Embryophyta</taxon>
        <taxon>Tracheophyta</taxon>
        <taxon>Spermatophyta</taxon>
        <taxon>Magnoliopsida</taxon>
        <taxon>Liliopsida</taxon>
        <taxon>Poales</taxon>
        <taxon>Poaceae</taxon>
        <taxon>BOP clade</taxon>
        <taxon>Oryzoideae</taxon>
        <taxon>Oryzeae</taxon>
        <taxon>Oryzinae</taxon>
        <taxon>Oryza</taxon>
    </lineage>
</organism>
<dbReference type="InterPro" id="IPR030659">
    <property type="entry name" value="SecY_CS"/>
</dbReference>
<protein>
    <recommendedName>
        <fullName evidence="13">Translocon Sec61/SecY plug domain-containing protein</fullName>
    </recommendedName>
</protein>
<reference evidence="14" key="1">
    <citation type="journal article" date="2009" name="Rice">
        <title>De Novo Next Generation Sequencing of Plant Genomes.</title>
        <authorList>
            <person name="Rounsley S."/>
            <person name="Marri P.R."/>
            <person name="Yu Y."/>
            <person name="He R."/>
            <person name="Sisneros N."/>
            <person name="Goicoechea J.L."/>
            <person name="Lee S.J."/>
            <person name="Angelova A."/>
            <person name="Kudrna D."/>
            <person name="Luo M."/>
            <person name="Affourtit J."/>
            <person name="Desany B."/>
            <person name="Knight J."/>
            <person name="Niazi F."/>
            <person name="Egholm M."/>
            <person name="Wing R.A."/>
        </authorList>
    </citation>
    <scope>NUCLEOTIDE SEQUENCE [LARGE SCALE GENOMIC DNA]</scope>
    <source>
        <strain evidence="14">cv. IRGC 105608</strain>
    </source>
</reference>
<dbReference type="GO" id="GO:0015031">
    <property type="term" value="P:protein transport"/>
    <property type="evidence" value="ECO:0007669"/>
    <property type="project" value="UniProtKB-KW"/>
</dbReference>
<dbReference type="EnsemblPlants" id="OBART03G08160.1">
    <property type="protein sequence ID" value="OBART03G08160.1"/>
    <property type="gene ID" value="OBART03G08160"/>
</dbReference>
<reference evidence="14" key="2">
    <citation type="submission" date="2015-03" db="UniProtKB">
        <authorList>
            <consortium name="EnsemblPlants"/>
        </authorList>
    </citation>
    <scope>IDENTIFICATION</scope>
</reference>
<feature type="transmembrane region" description="Helical" evidence="12">
    <location>
        <begin position="412"/>
        <end position="430"/>
    </location>
</feature>
<evidence type="ECO:0000256" key="12">
    <source>
        <dbReference type="SAM" id="Phobius"/>
    </source>
</evidence>
<dbReference type="PROSITE" id="PS00755">
    <property type="entry name" value="SECY_1"/>
    <property type="match status" value="1"/>
</dbReference>
<evidence type="ECO:0000256" key="3">
    <source>
        <dbReference type="ARBA" id="ARBA00005751"/>
    </source>
</evidence>
<evidence type="ECO:0000259" key="13">
    <source>
        <dbReference type="Pfam" id="PF10559"/>
    </source>
</evidence>
<keyword evidence="4" id="KW-0813">Transport</keyword>
<evidence type="ECO:0000256" key="5">
    <source>
        <dbReference type="ARBA" id="ARBA00022692"/>
    </source>
</evidence>
<evidence type="ECO:0000256" key="6">
    <source>
        <dbReference type="ARBA" id="ARBA00022824"/>
    </source>
</evidence>
<evidence type="ECO:0000313" key="14">
    <source>
        <dbReference type="EnsemblPlants" id="OBART03G08160.1"/>
    </source>
</evidence>
<evidence type="ECO:0000256" key="7">
    <source>
        <dbReference type="ARBA" id="ARBA00022927"/>
    </source>
</evidence>
<dbReference type="PRINTS" id="PR00303">
    <property type="entry name" value="SECYTRNLCASE"/>
</dbReference>
<comment type="similarity">
    <text evidence="3 11">Belongs to the SecY/SEC61-alpha family.</text>
</comment>
<dbReference type="NCBIfam" id="NF006341">
    <property type="entry name" value="PRK08568.1-5"/>
    <property type="match status" value="1"/>
</dbReference>
<dbReference type="Pfam" id="PF10559">
    <property type="entry name" value="Plug_translocon"/>
    <property type="match status" value="1"/>
</dbReference>
<name>A0A0D3FFD4_9ORYZ</name>
<evidence type="ECO:0000256" key="1">
    <source>
        <dbReference type="ARBA" id="ARBA00004454"/>
    </source>
</evidence>
<evidence type="ECO:0000256" key="9">
    <source>
        <dbReference type="ARBA" id="ARBA00023010"/>
    </source>
</evidence>
<dbReference type="GO" id="GO:0009535">
    <property type="term" value="C:chloroplast thylakoid membrane"/>
    <property type="evidence" value="ECO:0007669"/>
    <property type="project" value="UniProtKB-SubCell"/>
</dbReference>
<keyword evidence="8 12" id="KW-1133">Transmembrane helix</keyword>
<sequence>MRDQVIAKNRKSKPCPVRTPIPPFPFLLDTRLHVTGAHLDRTIQIRRPPRSGAHLSVSASVEEGARTIRLLPIPLNPPPPPTSALRVVSSPLFVSLSLVALDLTSSSPPAAAARQASALLGVGPSSLSATRKRWLVALGYCILSGLFWLSCLKYRVLIGKYHLEKNQLPLYGIHSTTGADPFYWMRVILASNRGTVMELGITPIVTSGMVMQLLVGSKIIEVDNSVREDRALLNGAQKLLGILIAIGEAVAYVLSGMYGSVSQLGTGNAILIILQLFFAGIIVICLDELLQKGYGLGSGISLFIATNICENIIWKAFSPTTINSGRGAEFEGAVIALFHLLITRTDKVRALREAFYRQNLPNVTNLLATVLVFLIVIYFQGFRVVLPVRSKNARGQQGSYPIKLFYTSNMPIILHSALITNLYFISQLLYRRYSGNFLVNLIGKWKESEYSGHSVPVGGLAYYVTAPSSLADVLANPFHALFYVVFMLSACALFSKTWIEVSGSSAKDVAKQLKEQQMVMPGHRESNLQKELNRYIPTAAAFGGVCIGALTVLADFMGAIGSGTGILLAVTIIYQYFETFEKERATELGFFGF</sequence>
<dbReference type="InterPro" id="IPR019561">
    <property type="entry name" value="Translocon_Sec61/SecY_plug_dom"/>
</dbReference>
<keyword evidence="15" id="KW-1185">Reference proteome</keyword>
<keyword evidence="9" id="KW-0811">Translocation</keyword>
<feature type="transmembrane region" description="Helical" evidence="12">
    <location>
        <begin position="134"/>
        <end position="152"/>
    </location>
</feature>
<dbReference type="STRING" id="65489.A0A0D3FFD4"/>
<feature type="transmembrane region" description="Helical" evidence="12">
    <location>
        <begin position="239"/>
        <end position="261"/>
    </location>
</feature>
<dbReference type="GO" id="GO:0005789">
    <property type="term" value="C:endoplasmic reticulum membrane"/>
    <property type="evidence" value="ECO:0007669"/>
    <property type="project" value="UniProtKB-SubCell"/>
</dbReference>
<dbReference type="PANTHER" id="PTHR10906">
    <property type="entry name" value="SECY/SEC61-ALPHA FAMILY MEMBER"/>
    <property type="match status" value="1"/>
</dbReference>
<evidence type="ECO:0000256" key="2">
    <source>
        <dbReference type="ARBA" id="ARBA00004477"/>
    </source>
</evidence>
<dbReference type="PaxDb" id="65489-OBART03G08160.1"/>
<dbReference type="InterPro" id="IPR023201">
    <property type="entry name" value="SecY_dom_sf"/>
</dbReference>
<dbReference type="eggNOG" id="KOG1373">
    <property type="taxonomic scope" value="Eukaryota"/>
</dbReference>
<dbReference type="AlphaFoldDB" id="A0A0D3FFD4"/>
<dbReference type="Gene3D" id="1.10.3370.10">
    <property type="entry name" value="SecY subunit domain"/>
    <property type="match status" value="1"/>
</dbReference>